<dbReference type="PANTHER" id="PTHR33337:SF39">
    <property type="entry name" value="DUF636 DOMAIN PROTEIN (AFU_ORTHOLOGUE AFUA_6G11530)"/>
    <property type="match status" value="1"/>
</dbReference>
<comment type="similarity">
    <text evidence="1">Belongs to the Gfa family.</text>
</comment>
<proteinExistence type="inferred from homology"/>
<comment type="caution">
    <text evidence="6">The sequence shown here is derived from an EMBL/GenBank/DDBJ whole genome shotgun (WGS) entry which is preliminary data.</text>
</comment>
<evidence type="ECO:0000259" key="5">
    <source>
        <dbReference type="PROSITE" id="PS51891"/>
    </source>
</evidence>
<accession>A0AAD7NZV9</accession>
<dbReference type="PANTHER" id="PTHR33337">
    <property type="entry name" value="GFA DOMAIN-CONTAINING PROTEIN"/>
    <property type="match status" value="1"/>
</dbReference>
<dbReference type="InterPro" id="IPR011057">
    <property type="entry name" value="Mss4-like_sf"/>
</dbReference>
<dbReference type="InterPro" id="IPR006913">
    <property type="entry name" value="CENP-V/GFA"/>
</dbReference>
<keyword evidence="3" id="KW-0862">Zinc</keyword>
<dbReference type="GO" id="GO:0046872">
    <property type="term" value="F:metal ion binding"/>
    <property type="evidence" value="ECO:0007669"/>
    <property type="project" value="UniProtKB-KW"/>
</dbReference>
<evidence type="ECO:0000256" key="4">
    <source>
        <dbReference type="ARBA" id="ARBA00023239"/>
    </source>
</evidence>
<protein>
    <submittedName>
        <fullName evidence="6">Mss4-like protein</fullName>
    </submittedName>
</protein>
<evidence type="ECO:0000256" key="1">
    <source>
        <dbReference type="ARBA" id="ARBA00005495"/>
    </source>
</evidence>
<evidence type="ECO:0000256" key="3">
    <source>
        <dbReference type="ARBA" id="ARBA00022833"/>
    </source>
</evidence>
<keyword evidence="4" id="KW-0456">Lyase</keyword>
<evidence type="ECO:0000313" key="7">
    <source>
        <dbReference type="Proteomes" id="UP001215280"/>
    </source>
</evidence>
<name>A0AAD7NZV9_9AGAR</name>
<evidence type="ECO:0000256" key="2">
    <source>
        <dbReference type="ARBA" id="ARBA00022723"/>
    </source>
</evidence>
<dbReference type="AlphaFoldDB" id="A0AAD7NZV9"/>
<dbReference type="Gene3D" id="3.90.1590.10">
    <property type="entry name" value="glutathione-dependent formaldehyde- activating enzyme (gfa)"/>
    <property type="match status" value="1"/>
</dbReference>
<dbReference type="SUPFAM" id="SSF51316">
    <property type="entry name" value="Mss4-like"/>
    <property type="match status" value="1"/>
</dbReference>
<dbReference type="EMBL" id="JARJLG010000004">
    <property type="protein sequence ID" value="KAJ7781917.1"/>
    <property type="molecule type" value="Genomic_DNA"/>
</dbReference>
<keyword evidence="2" id="KW-0479">Metal-binding</keyword>
<dbReference type="Proteomes" id="UP001215280">
    <property type="component" value="Unassembled WGS sequence"/>
</dbReference>
<sequence length="144" mass="16126">MSSNTIVQRLGSCLCRKVRFTVSGEPFQYAVCHCSNCKKFAGSAFMTNAFFSHDKIAVTEGQDVIRKYQDSNTASGSTLTRSFCSQCGTSLFLSSPTKTDWISVCPSSLDDPQQWVPRRESYPDAKYPWVTALHIEPKHKSKKL</sequence>
<feature type="domain" description="CENP-V/GFA" evidence="5">
    <location>
        <begin position="9"/>
        <end position="116"/>
    </location>
</feature>
<reference evidence="6" key="1">
    <citation type="submission" date="2023-03" db="EMBL/GenBank/DDBJ databases">
        <title>Massive genome expansion in bonnet fungi (Mycena s.s.) driven by repeated elements and novel gene families across ecological guilds.</title>
        <authorList>
            <consortium name="Lawrence Berkeley National Laboratory"/>
            <person name="Harder C.B."/>
            <person name="Miyauchi S."/>
            <person name="Viragh M."/>
            <person name="Kuo A."/>
            <person name="Thoen E."/>
            <person name="Andreopoulos B."/>
            <person name="Lu D."/>
            <person name="Skrede I."/>
            <person name="Drula E."/>
            <person name="Henrissat B."/>
            <person name="Morin E."/>
            <person name="Kohler A."/>
            <person name="Barry K."/>
            <person name="LaButti K."/>
            <person name="Morin E."/>
            <person name="Salamov A."/>
            <person name="Lipzen A."/>
            <person name="Mereny Z."/>
            <person name="Hegedus B."/>
            <person name="Baldrian P."/>
            <person name="Stursova M."/>
            <person name="Weitz H."/>
            <person name="Taylor A."/>
            <person name="Grigoriev I.V."/>
            <person name="Nagy L.G."/>
            <person name="Martin F."/>
            <person name="Kauserud H."/>
        </authorList>
    </citation>
    <scope>NUCLEOTIDE SEQUENCE</scope>
    <source>
        <strain evidence="6">CBHHK188m</strain>
    </source>
</reference>
<organism evidence="6 7">
    <name type="scientific">Mycena maculata</name>
    <dbReference type="NCBI Taxonomy" id="230809"/>
    <lineage>
        <taxon>Eukaryota</taxon>
        <taxon>Fungi</taxon>
        <taxon>Dikarya</taxon>
        <taxon>Basidiomycota</taxon>
        <taxon>Agaricomycotina</taxon>
        <taxon>Agaricomycetes</taxon>
        <taxon>Agaricomycetidae</taxon>
        <taxon>Agaricales</taxon>
        <taxon>Marasmiineae</taxon>
        <taxon>Mycenaceae</taxon>
        <taxon>Mycena</taxon>
    </lineage>
</organism>
<dbReference type="PROSITE" id="PS51891">
    <property type="entry name" value="CENP_V_GFA"/>
    <property type="match status" value="1"/>
</dbReference>
<dbReference type="Pfam" id="PF04828">
    <property type="entry name" value="GFA"/>
    <property type="match status" value="1"/>
</dbReference>
<dbReference type="GO" id="GO:0016846">
    <property type="term" value="F:carbon-sulfur lyase activity"/>
    <property type="evidence" value="ECO:0007669"/>
    <property type="project" value="InterPro"/>
</dbReference>
<evidence type="ECO:0000313" key="6">
    <source>
        <dbReference type="EMBL" id="KAJ7781917.1"/>
    </source>
</evidence>
<keyword evidence="7" id="KW-1185">Reference proteome</keyword>
<gene>
    <name evidence="6" type="ORF">DFH07DRAFT_390998</name>
</gene>